<evidence type="ECO:0000256" key="2">
    <source>
        <dbReference type="ARBA" id="ARBA00022730"/>
    </source>
</evidence>
<keyword evidence="3" id="KW-0694">RNA-binding</keyword>
<dbReference type="EMBL" id="UINC01131085">
    <property type="protein sequence ID" value="SVD12570.1"/>
    <property type="molecule type" value="Genomic_DNA"/>
</dbReference>
<dbReference type="Pfam" id="PF00189">
    <property type="entry name" value="Ribosomal_S3_C"/>
    <property type="match status" value="1"/>
</dbReference>
<dbReference type="SUPFAM" id="SSF54814">
    <property type="entry name" value="Prokaryotic type KH domain (KH-domain type II)"/>
    <property type="match status" value="1"/>
</dbReference>
<name>A0A382SRJ4_9ZZZZ</name>
<dbReference type="Gene3D" id="3.30.1140.32">
    <property type="entry name" value="Ribosomal protein S3, C-terminal domain"/>
    <property type="match status" value="1"/>
</dbReference>
<keyword evidence="5" id="KW-0687">Ribonucleoprotein</keyword>
<feature type="domain" description="KH type-2" evidence="6">
    <location>
        <begin position="39"/>
        <end position="107"/>
    </location>
</feature>
<reference evidence="7" key="1">
    <citation type="submission" date="2018-05" db="EMBL/GenBank/DDBJ databases">
        <authorList>
            <person name="Lanie J.A."/>
            <person name="Ng W.-L."/>
            <person name="Kazmierczak K.M."/>
            <person name="Andrzejewski T.M."/>
            <person name="Davidsen T.M."/>
            <person name="Wayne K.J."/>
            <person name="Tettelin H."/>
            <person name="Glass J.I."/>
            <person name="Rusch D."/>
            <person name="Podicherti R."/>
            <person name="Tsui H.-C.T."/>
            <person name="Winkler M.E."/>
        </authorList>
    </citation>
    <scope>NUCLEOTIDE SEQUENCE</scope>
</reference>
<dbReference type="InterPro" id="IPR001351">
    <property type="entry name" value="Ribosomal_uS3_C"/>
</dbReference>
<dbReference type="Gene3D" id="3.30.300.20">
    <property type="match status" value="1"/>
</dbReference>
<dbReference type="SUPFAM" id="SSF54821">
    <property type="entry name" value="Ribosomal protein S3 C-terminal domain"/>
    <property type="match status" value="1"/>
</dbReference>
<dbReference type="InterPro" id="IPR057258">
    <property type="entry name" value="Ribosomal_uS3"/>
</dbReference>
<dbReference type="GO" id="GO:0003735">
    <property type="term" value="F:structural constituent of ribosome"/>
    <property type="evidence" value="ECO:0007669"/>
    <property type="project" value="InterPro"/>
</dbReference>
<evidence type="ECO:0000256" key="1">
    <source>
        <dbReference type="ARBA" id="ARBA00010761"/>
    </source>
</evidence>
<dbReference type="GO" id="GO:0006412">
    <property type="term" value="P:translation"/>
    <property type="evidence" value="ECO:0007669"/>
    <property type="project" value="InterPro"/>
</dbReference>
<dbReference type="InterPro" id="IPR004087">
    <property type="entry name" value="KH_dom"/>
</dbReference>
<dbReference type="GO" id="GO:0022627">
    <property type="term" value="C:cytosolic small ribosomal subunit"/>
    <property type="evidence" value="ECO:0007669"/>
    <property type="project" value="TreeGrafter"/>
</dbReference>
<proteinExistence type="inferred from homology"/>
<dbReference type="NCBIfam" id="TIGR01009">
    <property type="entry name" value="rpsC_bact"/>
    <property type="match status" value="1"/>
</dbReference>
<dbReference type="CDD" id="cd02412">
    <property type="entry name" value="KH-II_30S_S3"/>
    <property type="match status" value="1"/>
</dbReference>
<dbReference type="PROSITE" id="PS50823">
    <property type="entry name" value="KH_TYPE_2"/>
    <property type="match status" value="1"/>
</dbReference>
<evidence type="ECO:0000259" key="6">
    <source>
        <dbReference type="PROSITE" id="PS50823"/>
    </source>
</evidence>
<dbReference type="InterPro" id="IPR004044">
    <property type="entry name" value="KH_dom_type_2"/>
</dbReference>
<evidence type="ECO:0000256" key="4">
    <source>
        <dbReference type="ARBA" id="ARBA00022980"/>
    </source>
</evidence>
<dbReference type="GO" id="GO:0019843">
    <property type="term" value="F:rRNA binding"/>
    <property type="evidence" value="ECO:0007669"/>
    <property type="project" value="UniProtKB-KW"/>
</dbReference>
<keyword evidence="4" id="KW-0689">Ribosomal protein</keyword>
<dbReference type="FunFam" id="3.30.300.20:FF:000001">
    <property type="entry name" value="30S ribosomal protein S3"/>
    <property type="match status" value="1"/>
</dbReference>
<comment type="similarity">
    <text evidence="1">Belongs to the universal ribosomal protein uS3 family.</text>
</comment>
<dbReference type="InterPro" id="IPR036419">
    <property type="entry name" value="Ribosomal_S3_C_sf"/>
</dbReference>
<feature type="non-terminal residue" evidence="7">
    <location>
        <position position="168"/>
    </location>
</feature>
<dbReference type="InterPro" id="IPR005704">
    <property type="entry name" value="Ribosomal_uS3_bac-typ"/>
</dbReference>
<keyword evidence="2" id="KW-0699">rRNA-binding</keyword>
<dbReference type="SMART" id="SM00322">
    <property type="entry name" value="KH"/>
    <property type="match status" value="1"/>
</dbReference>
<evidence type="ECO:0000313" key="7">
    <source>
        <dbReference type="EMBL" id="SVD12570.1"/>
    </source>
</evidence>
<dbReference type="Pfam" id="PF07650">
    <property type="entry name" value="KH_2"/>
    <property type="match status" value="1"/>
</dbReference>
<organism evidence="7">
    <name type="scientific">marine metagenome</name>
    <dbReference type="NCBI Taxonomy" id="408172"/>
    <lineage>
        <taxon>unclassified sequences</taxon>
        <taxon>metagenomes</taxon>
        <taxon>ecological metagenomes</taxon>
    </lineage>
</organism>
<dbReference type="InterPro" id="IPR015946">
    <property type="entry name" value="KH_dom-like_a/b"/>
</dbReference>
<gene>
    <name evidence="7" type="ORF">METZ01_LOCUS365424</name>
</gene>
<protein>
    <recommendedName>
        <fullName evidence="6">KH type-2 domain-containing protein</fullName>
    </recommendedName>
</protein>
<evidence type="ECO:0000256" key="5">
    <source>
        <dbReference type="ARBA" id="ARBA00023274"/>
    </source>
</evidence>
<dbReference type="AlphaFoldDB" id="A0A382SRJ4"/>
<dbReference type="InterPro" id="IPR009019">
    <property type="entry name" value="KH_sf_prok-type"/>
</dbReference>
<dbReference type="PANTHER" id="PTHR11760:SF19">
    <property type="entry name" value="SMALL RIBOSOMAL SUBUNIT PROTEIN US3C"/>
    <property type="match status" value="1"/>
</dbReference>
<accession>A0A382SRJ4</accession>
<dbReference type="PANTHER" id="PTHR11760">
    <property type="entry name" value="30S/40S RIBOSOMAL PROTEIN S3"/>
    <property type="match status" value="1"/>
</dbReference>
<sequence length="168" mass="18887">MGQKVNPVSFRVGVTLPWASRWYATKKNYGDFLVEDHQVRKFVKKEYGFAGIAKIEIERIGDRVKVHIFSARPGLVIGKKGSKVDKLSQDLTNLIGRVVDLDVKEIESPEVDAQIVAESIAEQLQKRSPYRRTMRRYAEMVMDLGAKGVKILCKGRLGGADIARAEKI</sequence>
<evidence type="ECO:0000256" key="3">
    <source>
        <dbReference type="ARBA" id="ARBA00022884"/>
    </source>
</evidence>